<evidence type="ECO:0000256" key="2">
    <source>
        <dbReference type="ARBA" id="ARBA00012637"/>
    </source>
</evidence>
<comment type="similarity">
    <text evidence="1">Belongs to the NADH dehydrogenase family.</text>
</comment>
<evidence type="ECO:0000256" key="4">
    <source>
        <dbReference type="ARBA" id="ARBA00022827"/>
    </source>
</evidence>
<evidence type="ECO:0000259" key="8">
    <source>
        <dbReference type="Pfam" id="PF07992"/>
    </source>
</evidence>
<dbReference type="PANTHER" id="PTHR43706">
    <property type="entry name" value="NADH DEHYDROGENASE"/>
    <property type="match status" value="1"/>
</dbReference>
<dbReference type="InterPro" id="IPR023753">
    <property type="entry name" value="FAD/NAD-binding_dom"/>
</dbReference>
<dbReference type="RefSeq" id="WP_046230165.1">
    <property type="nucleotide sequence ID" value="NZ_FONN01000002.1"/>
</dbReference>
<dbReference type="PANTHER" id="PTHR43706:SF47">
    <property type="entry name" value="EXTERNAL NADH-UBIQUINONE OXIDOREDUCTASE 1, MITOCHONDRIAL-RELATED"/>
    <property type="match status" value="1"/>
</dbReference>
<dbReference type="Proteomes" id="UP000183410">
    <property type="component" value="Unassembled WGS sequence"/>
</dbReference>
<accession>A0A1I2ADL6</accession>
<comment type="catalytic activity">
    <reaction evidence="7">
        <text>a quinone + NADH + H(+) = a quinol + NAD(+)</text>
        <dbReference type="Rhea" id="RHEA:46160"/>
        <dbReference type="ChEBI" id="CHEBI:15378"/>
        <dbReference type="ChEBI" id="CHEBI:24646"/>
        <dbReference type="ChEBI" id="CHEBI:57540"/>
        <dbReference type="ChEBI" id="CHEBI:57945"/>
        <dbReference type="ChEBI" id="CHEBI:132124"/>
        <dbReference type="EC" id="1.6.5.9"/>
    </reaction>
</comment>
<gene>
    <name evidence="9" type="ORF">SAMN04487969_102434</name>
</gene>
<evidence type="ECO:0000256" key="5">
    <source>
        <dbReference type="ARBA" id="ARBA00023002"/>
    </source>
</evidence>
<dbReference type="Pfam" id="PF07992">
    <property type="entry name" value="Pyr_redox_2"/>
    <property type="match status" value="1"/>
</dbReference>
<evidence type="ECO:0000256" key="6">
    <source>
        <dbReference type="ARBA" id="ARBA00023027"/>
    </source>
</evidence>
<evidence type="ECO:0000313" key="9">
    <source>
        <dbReference type="EMBL" id="SFE42051.1"/>
    </source>
</evidence>
<dbReference type="InterPro" id="IPR036188">
    <property type="entry name" value="FAD/NAD-bd_sf"/>
</dbReference>
<reference evidence="10" key="1">
    <citation type="submission" date="2016-10" db="EMBL/GenBank/DDBJ databases">
        <authorList>
            <person name="Varghese N."/>
            <person name="Submissions S."/>
        </authorList>
    </citation>
    <scope>NUCLEOTIDE SEQUENCE [LARGE SCALE GENOMIC DNA]</scope>
    <source>
        <strain evidence="10">CGMCC 1.10223</strain>
    </source>
</reference>
<protein>
    <recommendedName>
        <fullName evidence="2">NADH:ubiquinone reductase (non-electrogenic)</fullName>
        <ecNumber evidence="2">1.6.5.9</ecNumber>
    </recommendedName>
</protein>
<dbReference type="Gene3D" id="3.50.50.100">
    <property type="match status" value="1"/>
</dbReference>
<keyword evidence="6" id="KW-0520">NAD</keyword>
<sequence length="394" mass="42906">METLTYIVIGAGYAGIHAMKELRKNLNIGKRSQPIRFVLIDKNSYHLRKVILFKPAVTDENICIPLNQLFPEGVELLQATVTEIKKAEKQLLLRNANGDEQAISYDVLVVAIGSIIRRLGEEKGGLPLATLEDAMNIRKAWRANLQQAAIEANPVERERLMTIAVAGAGISGIETAAELAHYVRTDAKQLGLNPNEVHIRLFNAHERLFLDGPGKVASKLEQMLTDNGVAVVHGSRVLSEAAGRLRLSSGEEVPAGLCIWTLGLMPNPALRQLGLPTTEDGFVKIDASYRVKAASGIYSIGDCAKVIDPDTGRSDGMTCKEAIPQAVRLGKVIAADLEGKPAPLHTGYMDSFSIGLGPEKGLTWVHKWGIDFMITGKMGYRIKQLTWNLASSIK</sequence>
<name>A0A1I2ADL6_9BACL</name>
<evidence type="ECO:0000313" key="10">
    <source>
        <dbReference type="Proteomes" id="UP000183410"/>
    </source>
</evidence>
<dbReference type="OrthoDB" id="2641866at2"/>
<dbReference type="EC" id="1.6.5.9" evidence="2"/>
<keyword evidence="10" id="KW-1185">Reference proteome</keyword>
<feature type="domain" description="FAD/NAD(P)-binding" evidence="8">
    <location>
        <begin position="6"/>
        <end position="324"/>
    </location>
</feature>
<organism evidence="9 10">
    <name type="scientific">Paenibacillus algorifonticola</name>
    <dbReference type="NCBI Taxonomy" id="684063"/>
    <lineage>
        <taxon>Bacteria</taxon>
        <taxon>Bacillati</taxon>
        <taxon>Bacillota</taxon>
        <taxon>Bacilli</taxon>
        <taxon>Bacillales</taxon>
        <taxon>Paenibacillaceae</taxon>
        <taxon>Paenibacillus</taxon>
    </lineage>
</organism>
<keyword evidence="3" id="KW-0285">Flavoprotein</keyword>
<proteinExistence type="inferred from homology"/>
<keyword evidence="5" id="KW-0560">Oxidoreductase</keyword>
<keyword evidence="4" id="KW-0274">FAD</keyword>
<dbReference type="EMBL" id="FONN01000002">
    <property type="protein sequence ID" value="SFE42051.1"/>
    <property type="molecule type" value="Genomic_DNA"/>
</dbReference>
<evidence type="ECO:0000256" key="3">
    <source>
        <dbReference type="ARBA" id="ARBA00022630"/>
    </source>
</evidence>
<dbReference type="PRINTS" id="PR00368">
    <property type="entry name" value="FADPNR"/>
</dbReference>
<evidence type="ECO:0000256" key="7">
    <source>
        <dbReference type="ARBA" id="ARBA00047599"/>
    </source>
</evidence>
<dbReference type="AlphaFoldDB" id="A0A1I2ADL6"/>
<dbReference type="GO" id="GO:0050136">
    <property type="term" value="F:NADH dehydrogenase (quinone) (non-electrogenic) activity"/>
    <property type="evidence" value="ECO:0007669"/>
    <property type="project" value="UniProtKB-EC"/>
</dbReference>
<dbReference type="SUPFAM" id="SSF51905">
    <property type="entry name" value="FAD/NAD(P)-binding domain"/>
    <property type="match status" value="1"/>
</dbReference>
<dbReference type="InterPro" id="IPR045024">
    <property type="entry name" value="NDH-2"/>
</dbReference>
<evidence type="ECO:0000256" key="1">
    <source>
        <dbReference type="ARBA" id="ARBA00005272"/>
    </source>
</evidence>